<accession>A0A6P7Z5S7</accession>
<evidence type="ECO:0000313" key="4">
    <source>
        <dbReference type="Proteomes" id="UP000515156"/>
    </source>
</evidence>
<dbReference type="FunCoup" id="A0A6P7Z5S7">
    <property type="interactions" value="1061"/>
</dbReference>
<dbReference type="KEGG" id="muo:115478026"/>
<dbReference type="Proteomes" id="UP000515156">
    <property type="component" value="Chromosome 9"/>
</dbReference>
<keyword evidence="3" id="KW-0812">Transmembrane</keyword>
<dbReference type="GeneID" id="115478026"/>
<feature type="region of interest" description="Disordered" evidence="2">
    <location>
        <begin position="1"/>
        <end position="36"/>
    </location>
</feature>
<feature type="compositionally biased region" description="Basic residues" evidence="2">
    <location>
        <begin position="1"/>
        <end position="11"/>
    </location>
</feature>
<gene>
    <name evidence="5" type="primary">IKBIP</name>
</gene>
<dbReference type="InterPro" id="IPR024152">
    <property type="entry name" value="Inh_kappa-B_kinase-int"/>
</dbReference>
<protein>
    <submittedName>
        <fullName evidence="5">Inhibitor of nuclear factor kappa-B kinase-interacting protein isoform X1</fullName>
    </submittedName>
</protein>
<dbReference type="OrthoDB" id="9907187at2759"/>
<evidence type="ECO:0000256" key="1">
    <source>
        <dbReference type="SAM" id="Coils"/>
    </source>
</evidence>
<reference evidence="5" key="1">
    <citation type="submission" date="2025-08" db="UniProtKB">
        <authorList>
            <consortium name="RefSeq"/>
        </authorList>
    </citation>
    <scope>IDENTIFICATION</scope>
</reference>
<name>A0A6P7Z5S7_9AMPH</name>
<dbReference type="AlphaFoldDB" id="A0A6P7Z5S7"/>
<keyword evidence="4" id="KW-1185">Reference proteome</keyword>
<dbReference type="InParanoid" id="A0A6P7Z5S7"/>
<feature type="transmembrane region" description="Helical" evidence="3">
    <location>
        <begin position="46"/>
        <end position="63"/>
    </location>
</feature>
<keyword evidence="5" id="KW-0418">Kinase</keyword>
<evidence type="ECO:0000256" key="2">
    <source>
        <dbReference type="SAM" id="MobiDB-lite"/>
    </source>
</evidence>
<dbReference type="PANTHER" id="PTHR21734:SF10">
    <property type="entry name" value="INHIBITOR OF NUCLEAR FACTOR KAPPA-B KINASE-INTERACTING PROTEIN"/>
    <property type="match status" value="1"/>
</dbReference>
<sequence length="337" mass="38296">MSAVGPRRRRRTATEVVEEEDSGERQRKRGDPVGGPRVLWPEPRTVLCLLCVAACGLLVGLVFQQSTSFADVLKRLQLLQLKDSELNALKERLHFVSEKCGKYHNTLEHWPDLQILSRVSRLQQSVSDLGKWSDRITAERLQLQRNLTALFQVSTEIEQRITSSFKEVSLKVTAVKTDVRRISGLELDAKMLADSLKDLEMRMGKMERETVQSIGAMLTGSIEHVMELKSSVLRNEEKMNLVKEKLAELQSHSSKHATQLLDLESDRMKLLSTVTFANDLKPTVYNLKRDFSLLEPVINDLTLRIGKLALNLLQREREITSLNEKIANLSAVGRDER</sequence>
<dbReference type="GO" id="GO:0016301">
    <property type="term" value="F:kinase activity"/>
    <property type="evidence" value="ECO:0007669"/>
    <property type="project" value="UniProtKB-KW"/>
</dbReference>
<evidence type="ECO:0000256" key="3">
    <source>
        <dbReference type="SAM" id="Phobius"/>
    </source>
</evidence>
<dbReference type="RefSeq" id="XP_030071084.1">
    <property type="nucleotide sequence ID" value="XM_030215224.1"/>
</dbReference>
<keyword evidence="1" id="KW-0175">Coiled coil</keyword>
<dbReference type="PANTHER" id="PTHR21734">
    <property type="entry name" value="INHIBITOR OF NUCLEAR FACTOR KAPPA-B KINASE-INTERACTING PROTEIN"/>
    <property type="match status" value="1"/>
</dbReference>
<keyword evidence="3" id="KW-0472">Membrane</keyword>
<keyword evidence="5" id="KW-0808">Transferase</keyword>
<evidence type="ECO:0000313" key="5">
    <source>
        <dbReference type="RefSeq" id="XP_030071084.1"/>
    </source>
</evidence>
<proteinExistence type="predicted"/>
<organism evidence="4 5">
    <name type="scientific">Microcaecilia unicolor</name>
    <dbReference type="NCBI Taxonomy" id="1415580"/>
    <lineage>
        <taxon>Eukaryota</taxon>
        <taxon>Metazoa</taxon>
        <taxon>Chordata</taxon>
        <taxon>Craniata</taxon>
        <taxon>Vertebrata</taxon>
        <taxon>Euteleostomi</taxon>
        <taxon>Amphibia</taxon>
        <taxon>Gymnophiona</taxon>
        <taxon>Siphonopidae</taxon>
        <taxon>Microcaecilia</taxon>
    </lineage>
</organism>
<dbReference type="CTD" id="121457"/>
<feature type="coiled-coil region" evidence="1">
    <location>
        <begin position="182"/>
        <end position="209"/>
    </location>
</feature>
<keyword evidence="3" id="KW-1133">Transmembrane helix</keyword>